<reference evidence="3 4" key="1">
    <citation type="submission" date="2019-03" db="EMBL/GenBank/DDBJ databases">
        <title>Genomic Encyclopedia of Type Strains, Phase IV (KMG-IV): sequencing the most valuable type-strain genomes for metagenomic binning, comparative biology and taxonomic classification.</title>
        <authorList>
            <person name="Goeker M."/>
        </authorList>
    </citation>
    <scope>NUCLEOTIDE SEQUENCE [LARGE SCALE GENOMIC DNA]</scope>
    <source>
        <strain evidence="3 4">DSM 102852</strain>
    </source>
</reference>
<dbReference type="RefSeq" id="WP_133621624.1">
    <property type="nucleotide sequence ID" value="NZ_SNZE01000050.1"/>
</dbReference>
<dbReference type="InterPro" id="IPR050570">
    <property type="entry name" value="Cell_wall_metabolism_enzyme"/>
</dbReference>
<evidence type="ECO:0000259" key="2">
    <source>
        <dbReference type="PROSITE" id="PS51782"/>
    </source>
</evidence>
<proteinExistence type="predicted"/>
<dbReference type="CDD" id="cd12797">
    <property type="entry name" value="M23_peptidase"/>
    <property type="match status" value="1"/>
</dbReference>
<feature type="compositionally biased region" description="Basic and acidic residues" evidence="1">
    <location>
        <begin position="160"/>
        <end position="169"/>
    </location>
</feature>
<feature type="compositionally biased region" description="Polar residues" evidence="1">
    <location>
        <begin position="170"/>
        <end position="184"/>
    </location>
</feature>
<dbReference type="Gene3D" id="3.10.350.10">
    <property type="entry name" value="LysM domain"/>
    <property type="match status" value="1"/>
</dbReference>
<evidence type="ECO:0000313" key="4">
    <source>
        <dbReference type="Proteomes" id="UP000294480"/>
    </source>
</evidence>
<dbReference type="EMBL" id="SNZE01000050">
    <property type="protein sequence ID" value="TDR27043.1"/>
    <property type="molecule type" value="Genomic_DNA"/>
</dbReference>
<dbReference type="InterPro" id="IPR018392">
    <property type="entry name" value="LysM"/>
</dbReference>
<dbReference type="InterPro" id="IPR008258">
    <property type="entry name" value="Transglycosylase_SLT_dom_1"/>
</dbReference>
<dbReference type="PROSITE" id="PS51782">
    <property type="entry name" value="LYSM"/>
    <property type="match status" value="1"/>
</dbReference>
<dbReference type="InterPro" id="IPR023346">
    <property type="entry name" value="Lysozyme-like_dom_sf"/>
</dbReference>
<evidence type="ECO:0000313" key="3">
    <source>
        <dbReference type="EMBL" id="TDR27043.1"/>
    </source>
</evidence>
<dbReference type="Pfam" id="PF01464">
    <property type="entry name" value="SLT"/>
    <property type="match status" value="1"/>
</dbReference>
<dbReference type="InterPro" id="IPR011055">
    <property type="entry name" value="Dup_hybrid_motif"/>
</dbReference>
<dbReference type="SUPFAM" id="SSF54106">
    <property type="entry name" value="LysM domain"/>
    <property type="match status" value="1"/>
</dbReference>
<dbReference type="PANTHER" id="PTHR21666:SF289">
    <property type="entry name" value="L-ALA--D-GLU ENDOPEPTIDASE"/>
    <property type="match status" value="1"/>
</dbReference>
<dbReference type="SUPFAM" id="SSF51261">
    <property type="entry name" value="Duplicated hybrid motif"/>
    <property type="match status" value="1"/>
</dbReference>
<comment type="caution">
    <text evidence="3">The sequence shown here is derived from an EMBL/GenBank/DDBJ whole genome shotgun (WGS) entry which is preliminary data.</text>
</comment>
<dbReference type="Proteomes" id="UP000294480">
    <property type="component" value="Unassembled WGS sequence"/>
</dbReference>
<protein>
    <submittedName>
        <fullName evidence="3">Murein DD-endopeptidase MepM/ murein hydrolase activator NlpD</fullName>
    </submittedName>
</protein>
<dbReference type="OrthoDB" id="1523598at2"/>
<feature type="region of interest" description="Disordered" evidence="1">
    <location>
        <begin position="160"/>
        <end position="230"/>
    </location>
</feature>
<evidence type="ECO:0000256" key="1">
    <source>
        <dbReference type="SAM" id="MobiDB-lite"/>
    </source>
</evidence>
<dbReference type="AlphaFoldDB" id="A0A4R6Y479"/>
<dbReference type="SUPFAM" id="SSF53955">
    <property type="entry name" value="Lysozyme-like"/>
    <property type="match status" value="1"/>
</dbReference>
<dbReference type="CDD" id="cd00118">
    <property type="entry name" value="LysM"/>
    <property type="match status" value="1"/>
</dbReference>
<gene>
    <name evidence="3" type="ORF">DFR44_1504</name>
</gene>
<dbReference type="GO" id="GO:0004222">
    <property type="term" value="F:metalloendopeptidase activity"/>
    <property type="evidence" value="ECO:0007669"/>
    <property type="project" value="TreeGrafter"/>
</dbReference>
<dbReference type="CDD" id="cd00442">
    <property type="entry name" value="Lyz-like"/>
    <property type="match status" value="1"/>
</dbReference>
<dbReference type="Gene3D" id="1.10.530.10">
    <property type="match status" value="1"/>
</dbReference>
<keyword evidence="4" id="KW-1185">Reference proteome</keyword>
<name>A0A4R6Y479_9BURK</name>
<dbReference type="Gene3D" id="2.70.70.10">
    <property type="entry name" value="Glucose Permease (Domain IIA)"/>
    <property type="match status" value="1"/>
</dbReference>
<dbReference type="PANTHER" id="PTHR21666">
    <property type="entry name" value="PEPTIDASE-RELATED"/>
    <property type="match status" value="1"/>
</dbReference>
<organism evidence="3 4">
    <name type="scientific">Hydromonas duriensis</name>
    <dbReference type="NCBI Taxonomy" id="1527608"/>
    <lineage>
        <taxon>Bacteria</taxon>
        <taxon>Pseudomonadati</taxon>
        <taxon>Pseudomonadota</taxon>
        <taxon>Betaproteobacteria</taxon>
        <taxon>Burkholderiales</taxon>
        <taxon>Burkholderiaceae</taxon>
        <taxon>Hydromonas</taxon>
    </lineage>
</organism>
<feature type="domain" description="LysM" evidence="2">
    <location>
        <begin position="2"/>
        <end position="48"/>
    </location>
</feature>
<accession>A0A4R6Y479</accession>
<keyword evidence="3" id="KW-0378">Hydrolase</keyword>
<dbReference type="InterPro" id="IPR036779">
    <property type="entry name" value="LysM_dom_sf"/>
</dbReference>
<dbReference type="SMART" id="SM00257">
    <property type="entry name" value="LysM"/>
    <property type="match status" value="1"/>
</dbReference>
<feature type="compositionally biased region" description="Polar residues" evidence="1">
    <location>
        <begin position="198"/>
        <end position="230"/>
    </location>
</feature>
<sequence length="686" mass="74661">MTVHIVKKGESLWKISKFYGLTVDRLASYNQLVGREAQYIRIGQKIKIPEFKTDPDTSLDIRFIGLNFKEFTPKKATLSFDDKQVVFEEKDFKDGWLIGVEIHDFAKGLKIEIFNLENEPEKIFETKSLPIGKKKLTVQSRTKQYRGDVVLKKSSGEVSETDIKSEVKNTSKATETSPVQTVESPTLAIDKPNAEVGSGSSVSNTDTPASAPQSSVKIDTQPQEGQVRTDDGVSTQYMAALLTDENLLLNSKNDAAYRQFIIAAAKAHGFTPQTLSAVINAEAAKKDGMWNAKSFNAESNAAGLTQFLASTWPEITNNPKSLANKKNKKSLDSRFDPEISIDAAALYARNNLDSLKKAGINIDSLGPEDLAKVAYLSHHEGFTGASAIIKGTPNPKRNYKKVLITQLGSKNKGKADEIIARAGGDNFKGYRLWLTGYVDKMIDVSNFMIKDVDKVKPKIKTMDQIIAILNGAPVPAPVPKAAAIKVTPPPTPNNDASKISSAGWSEPLDEMKLRTKGGLASPLSATFGMVRDGGAKPHQGIDLEAKPGTKVRAVAHGHITVVDNRATTGTYGNTIILSVNINDLPEKQKQAFISQAPAGKTVAHFFFAHLSTFEVEKNEVSFVEPGTVIGTTGCTGTTAVGMSTIERGAHLHFEVRYEPGIFAGGLNFRINPKDFINCKYPDGFRP</sequence>
<dbReference type="Pfam" id="PF01476">
    <property type="entry name" value="LysM"/>
    <property type="match status" value="1"/>
</dbReference>